<evidence type="ECO:0000313" key="3">
    <source>
        <dbReference type="Proteomes" id="UP000582837"/>
    </source>
</evidence>
<sequence length="254" mass="26957">MKVAVLDWGIGGLAFLTRLRQAHPSVPAVYLSDAGTTPYGRLPRPALAARVDAMLRYAVDHHGADHAVLACNAASTVIRDLHASRDGLGVIGVIEPAVAELARMSPSRIGVIGGARTITSNAYGRPLRAAGHDVIQRVAQPLSACVEAGRLDGDEVRGEVARILAPLRGVEVLVLACTHYSVLSPLLAELCPGATLFDPVESTLARVQAEWRLPRESDVSASVRILTTGDADAMKRSARLAFGLELKMVEPIRV</sequence>
<proteinExistence type="predicted"/>
<dbReference type="PANTHER" id="PTHR21198:SF3">
    <property type="entry name" value="GLUTAMATE RACEMASE"/>
    <property type="match status" value="1"/>
</dbReference>
<dbReference type="Proteomes" id="UP000582837">
    <property type="component" value="Unassembled WGS sequence"/>
</dbReference>
<dbReference type="Pfam" id="PF01177">
    <property type="entry name" value="Asp_Glu_race"/>
    <property type="match status" value="1"/>
</dbReference>
<dbReference type="PANTHER" id="PTHR21198">
    <property type="entry name" value="GLUTAMATE RACEMASE"/>
    <property type="match status" value="1"/>
</dbReference>
<dbReference type="EC" id="5.1.1.3" evidence="2"/>
<dbReference type="SUPFAM" id="SSF53681">
    <property type="entry name" value="Aspartate/glutamate racemase"/>
    <property type="match status" value="2"/>
</dbReference>
<gene>
    <name evidence="2" type="ORF">HNQ61_005021</name>
</gene>
<reference evidence="2 3" key="1">
    <citation type="submission" date="2020-08" db="EMBL/GenBank/DDBJ databases">
        <title>Genomic Encyclopedia of Type Strains, Phase IV (KMG-IV): sequencing the most valuable type-strain genomes for metagenomic binning, comparative biology and taxonomic classification.</title>
        <authorList>
            <person name="Goeker M."/>
        </authorList>
    </citation>
    <scope>NUCLEOTIDE SEQUENCE [LARGE SCALE GENOMIC DNA]</scope>
    <source>
        <strain evidence="2 3">DSM 29007</strain>
    </source>
</reference>
<keyword evidence="1 2" id="KW-0413">Isomerase</keyword>
<dbReference type="PROSITE" id="PS00924">
    <property type="entry name" value="ASP_GLU_RACEMASE_2"/>
    <property type="match status" value="1"/>
</dbReference>
<dbReference type="AlphaFoldDB" id="A0A841H5X4"/>
<evidence type="ECO:0000256" key="1">
    <source>
        <dbReference type="ARBA" id="ARBA00023235"/>
    </source>
</evidence>
<comment type="caution">
    <text evidence="2">The sequence shown here is derived from an EMBL/GenBank/DDBJ whole genome shotgun (WGS) entry which is preliminary data.</text>
</comment>
<dbReference type="InterPro" id="IPR033134">
    <property type="entry name" value="Asp/Glu_racemase_AS_2"/>
</dbReference>
<keyword evidence="3" id="KW-1185">Reference proteome</keyword>
<name>A0A841H5X4_9BACT</name>
<dbReference type="InterPro" id="IPR015942">
    <property type="entry name" value="Asp/Glu/hydantoin_racemase"/>
</dbReference>
<accession>A0A841H5X4</accession>
<evidence type="ECO:0000313" key="2">
    <source>
        <dbReference type="EMBL" id="MBB6073354.1"/>
    </source>
</evidence>
<dbReference type="RefSeq" id="WP_170033053.1">
    <property type="nucleotide sequence ID" value="NZ_JABDTL010000001.1"/>
</dbReference>
<protein>
    <submittedName>
        <fullName evidence="2">Glutamate racemase</fullName>
        <ecNumber evidence="2">5.1.1.3</ecNumber>
    </submittedName>
</protein>
<dbReference type="EMBL" id="JACHIA010000023">
    <property type="protein sequence ID" value="MBB6073354.1"/>
    <property type="molecule type" value="Genomic_DNA"/>
</dbReference>
<dbReference type="Gene3D" id="3.40.50.1860">
    <property type="match status" value="2"/>
</dbReference>
<dbReference type="GO" id="GO:0008881">
    <property type="term" value="F:glutamate racemase activity"/>
    <property type="evidence" value="ECO:0007669"/>
    <property type="project" value="UniProtKB-EC"/>
</dbReference>
<dbReference type="InterPro" id="IPR001920">
    <property type="entry name" value="Asp/Glu_race"/>
</dbReference>
<organism evidence="2 3">
    <name type="scientific">Longimicrobium terrae</name>
    <dbReference type="NCBI Taxonomy" id="1639882"/>
    <lineage>
        <taxon>Bacteria</taxon>
        <taxon>Pseudomonadati</taxon>
        <taxon>Gemmatimonadota</taxon>
        <taxon>Longimicrobiia</taxon>
        <taxon>Longimicrobiales</taxon>
        <taxon>Longimicrobiaceae</taxon>
        <taxon>Longimicrobium</taxon>
    </lineage>
</organism>